<gene>
    <name evidence="3" type="ORF">ARTSIC4J27_1032</name>
</gene>
<feature type="compositionally biased region" description="Pro residues" evidence="1">
    <location>
        <begin position="120"/>
        <end position="144"/>
    </location>
</feature>
<evidence type="ECO:0000313" key="3">
    <source>
        <dbReference type="EMBL" id="CCQ45099.1"/>
    </source>
</evidence>
<protein>
    <submittedName>
        <fullName evidence="3">SCP-like extracellular family protein</fullName>
    </submittedName>
</protein>
<dbReference type="CDD" id="cd05379">
    <property type="entry name" value="CAP_bacterial"/>
    <property type="match status" value="1"/>
</dbReference>
<keyword evidence="4" id="KW-1185">Reference proteome</keyword>
<dbReference type="AlphaFoldDB" id="A0A024H018"/>
<evidence type="ECO:0000256" key="1">
    <source>
        <dbReference type="SAM" id="MobiDB-lite"/>
    </source>
</evidence>
<dbReference type="PANTHER" id="PTHR31157:SF1">
    <property type="entry name" value="SCP DOMAIN-CONTAINING PROTEIN"/>
    <property type="match status" value="1"/>
</dbReference>
<dbReference type="InterPro" id="IPR035940">
    <property type="entry name" value="CAP_sf"/>
</dbReference>
<accession>A0A024H018</accession>
<feature type="compositionally biased region" description="Low complexity" evidence="1">
    <location>
        <begin position="101"/>
        <end position="119"/>
    </location>
</feature>
<dbReference type="OrthoDB" id="68195at2"/>
<dbReference type="InterPro" id="IPR014044">
    <property type="entry name" value="CAP_dom"/>
</dbReference>
<feature type="domain" description="SCP" evidence="2">
    <location>
        <begin position="161"/>
        <end position="268"/>
    </location>
</feature>
<dbReference type="Pfam" id="PF00188">
    <property type="entry name" value="CAP"/>
    <property type="match status" value="1"/>
</dbReference>
<proteinExistence type="predicted"/>
<dbReference type="SUPFAM" id="SSF55797">
    <property type="entry name" value="PR-1-like"/>
    <property type="match status" value="1"/>
</dbReference>
<feature type="compositionally biased region" description="Low complexity" evidence="1">
    <location>
        <begin position="47"/>
        <end position="91"/>
    </location>
</feature>
<sequence length="285" mass="28148">MLKDKRFIAAPLITLVLAGGLLTGASVPAGADSWPFGWWNWITASAGSPGSATPAATASPTSAPLTSSPAAAPATSAPAAVPETPSAAPAPVEEPAPAPEPAQVQAPAVQAPAPAAAAPAPAPAAPAAPAPQAPAPAAPAPAPAAPAGGGTPSNAVAQRSFDLINGYRVANGLAPLRYNSGLEAVAQNWSNTMMSDINAQGSTGFRHNPDAASQIPSGWTRSAENIAVNADADALFAAWKASPGHNANMLNAALTDFGFGWARLSASSPYGAQLVATQNFATYGQ</sequence>
<reference evidence="4" key="1">
    <citation type="journal article" date="2014" name="Genome Announc.">
        <title>Genome Sequence of Arthrobacter siccitolerans 4J27, a Xeroprotectant-Producing Desiccation-Tolerant Microorganism.</title>
        <authorList>
            <person name="Manzanera M."/>
            <person name="Santa-Cruz-Calvo L."/>
            <person name="Vilchez J.I."/>
            <person name="Garcia-Fontana C."/>
            <person name="Silva-Castro G.A."/>
            <person name="Calvo C."/>
            <person name="Gonzalez-Lopez J."/>
        </authorList>
    </citation>
    <scope>NUCLEOTIDE SEQUENCE [LARGE SCALE GENOMIC DNA]</scope>
    <source>
        <strain evidence="4">4J27</strain>
    </source>
</reference>
<dbReference type="STRING" id="861266.ARTSIC4J27_1032"/>
<organism evidence="3 4">
    <name type="scientific">Pseudarthrobacter siccitolerans</name>
    <dbReference type="NCBI Taxonomy" id="861266"/>
    <lineage>
        <taxon>Bacteria</taxon>
        <taxon>Bacillati</taxon>
        <taxon>Actinomycetota</taxon>
        <taxon>Actinomycetes</taxon>
        <taxon>Micrococcales</taxon>
        <taxon>Micrococcaceae</taxon>
        <taxon>Pseudarthrobacter</taxon>
    </lineage>
</organism>
<dbReference type="RefSeq" id="WP_161799549.1">
    <property type="nucleotide sequence ID" value="NZ_CAQI01000032.1"/>
</dbReference>
<feature type="region of interest" description="Disordered" evidence="1">
    <location>
        <begin position="47"/>
        <end position="153"/>
    </location>
</feature>
<dbReference type="EMBL" id="CAQI01000032">
    <property type="protein sequence ID" value="CCQ45099.1"/>
    <property type="molecule type" value="Genomic_DNA"/>
</dbReference>
<dbReference type="Gene3D" id="3.40.33.10">
    <property type="entry name" value="CAP"/>
    <property type="match status" value="1"/>
</dbReference>
<evidence type="ECO:0000259" key="2">
    <source>
        <dbReference type="Pfam" id="PF00188"/>
    </source>
</evidence>
<dbReference type="PANTHER" id="PTHR31157">
    <property type="entry name" value="SCP DOMAIN-CONTAINING PROTEIN"/>
    <property type="match status" value="1"/>
</dbReference>
<comment type="caution">
    <text evidence="3">The sequence shown here is derived from an EMBL/GenBank/DDBJ whole genome shotgun (WGS) entry which is preliminary data.</text>
</comment>
<name>A0A024H018_9MICC</name>
<dbReference type="Proteomes" id="UP000035722">
    <property type="component" value="Unassembled WGS sequence"/>
</dbReference>
<evidence type="ECO:0000313" key="4">
    <source>
        <dbReference type="Proteomes" id="UP000035722"/>
    </source>
</evidence>